<evidence type="ECO:0000259" key="6">
    <source>
        <dbReference type="SMART" id="SM00528"/>
    </source>
</evidence>
<keyword evidence="8" id="KW-1185">Reference proteome</keyword>
<dbReference type="Pfam" id="PF00816">
    <property type="entry name" value="Histone_HNS"/>
    <property type="match status" value="1"/>
</dbReference>
<dbReference type="GO" id="GO:0009295">
    <property type="term" value="C:nucleoid"/>
    <property type="evidence" value="ECO:0007669"/>
    <property type="project" value="UniProtKB-SubCell"/>
</dbReference>
<dbReference type="GO" id="GO:0000976">
    <property type="term" value="F:transcription cis-regulatory region binding"/>
    <property type="evidence" value="ECO:0007669"/>
    <property type="project" value="TreeGrafter"/>
</dbReference>
<sequence length="132" mass="15307">MTPKLNFDSMSVDELWQLHEQLGRILSTRLTTEKRELEKRLAQLNREDQARYTEMQSSSEVVRSRRKYPEVLPKYRNPNTPTETWSGRGKQPRWLVAALKSGRRIEEFAIGKLGAGKAKSGERRQKGHASRV</sequence>
<dbReference type="GO" id="GO:0005829">
    <property type="term" value="C:cytosol"/>
    <property type="evidence" value="ECO:0007669"/>
    <property type="project" value="TreeGrafter"/>
</dbReference>
<dbReference type="EMBL" id="VSSS01000041">
    <property type="protein sequence ID" value="TYL92047.1"/>
    <property type="molecule type" value="Genomic_DNA"/>
</dbReference>
<feature type="domain" description="DNA-binding protein H-NS-like C-terminal" evidence="6">
    <location>
        <begin position="63"/>
        <end position="110"/>
    </location>
</feature>
<dbReference type="SUPFAM" id="SSF81273">
    <property type="entry name" value="H-NS histone-like proteins"/>
    <property type="match status" value="1"/>
</dbReference>
<dbReference type="OrthoDB" id="5297879at2"/>
<dbReference type="Proteomes" id="UP000324758">
    <property type="component" value="Unassembled WGS sequence"/>
</dbReference>
<evidence type="ECO:0000256" key="1">
    <source>
        <dbReference type="ARBA" id="ARBA00004453"/>
    </source>
</evidence>
<organism evidence="7 8">
    <name type="scientific">Bradyrhizobium rifense</name>
    <dbReference type="NCBI Taxonomy" id="515499"/>
    <lineage>
        <taxon>Bacteria</taxon>
        <taxon>Pseudomonadati</taxon>
        <taxon>Pseudomonadota</taxon>
        <taxon>Alphaproteobacteria</taxon>
        <taxon>Hyphomicrobiales</taxon>
        <taxon>Nitrobacteraceae</taxon>
        <taxon>Bradyrhizobium</taxon>
    </lineage>
</organism>
<evidence type="ECO:0000256" key="5">
    <source>
        <dbReference type="SAM" id="MobiDB-lite"/>
    </source>
</evidence>
<dbReference type="GO" id="GO:0001217">
    <property type="term" value="F:DNA-binding transcription repressor activity"/>
    <property type="evidence" value="ECO:0007669"/>
    <property type="project" value="TreeGrafter"/>
</dbReference>
<proteinExistence type="inferred from homology"/>
<comment type="similarity">
    <text evidence="2">Belongs to the histone-like protein H-NS family.</text>
</comment>
<dbReference type="PANTHER" id="PTHR38097:SF2">
    <property type="entry name" value="DNA-BINDING PROTEIN STPA"/>
    <property type="match status" value="1"/>
</dbReference>
<dbReference type="RefSeq" id="WP_148775120.1">
    <property type="nucleotide sequence ID" value="NZ_VSSS01000041.1"/>
</dbReference>
<protein>
    <submittedName>
        <fullName evidence="7">H-NS histone family protein</fullName>
    </submittedName>
</protein>
<evidence type="ECO:0000256" key="2">
    <source>
        <dbReference type="ARBA" id="ARBA00010610"/>
    </source>
</evidence>
<dbReference type="GO" id="GO:0032993">
    <property type="term" value="C:protein-DNA complex"/>
    <property type="evidence" value="ECO:0007669"/>
    <property type="project" value="TreeGrafter"/>
</dbReference>
<feature type="region of interest" description="Disordered" evidence="5">
    <location>
        <begin position="72"/>
        <end position="91"/>
    </location>
</feature>
<feature type="region of interest" description="Disordered" evidence="5">
    <location>
        <begin position="112"/>
        <end position="132"/>
    </location>
</feature>
<dbReference type="PANTHER" id="PTHR38097">
    <property type="match status" value="1"/>
</dbReference>
<evidence type="ECO:0000256" key="4">
    <source>
        <dbReference type="ARBA" id="ARBA00023125"/>
    </source>
</evidence>
<dbReference type="GO" id="GO:0003681">
    <property type="term" value="F:bent DNA binding"/>
    <property type="evidence" value="ECO:0007669"/>
    <property type="project" value="TreeGrafter"/>
</dbReference>
<dbReference type="InterPro" id="IPR027444">
    <property type="entry name" value="H-NS_C_dom"/>
</dbReference>
<evidence type="ECO:0000256" key="3">
    <source>
        <dbReference type="ARBA" id="ARBA00022490"/>
    </source>
</evidence>
<dbReference type="Gene3D" id="4.10.430.10">
    <property type="entry name" value="Histone-like protein H-NS, C-terminal domain"/>
    <property type="match status" value="1"/>
</dbReference>
<dbReference type="InterPro" id="IPR037150">
    <property type="entry name" value="H-NS_C_dom_sf"/>
</dbReference>
<comment type="caution">
    <text evidence="7">The sequence shown here is derived from an EMBL/GenBank/DDBJ whole genome shotgun (WGS) entry which is preliminary data.</text>
</comment>
<keyword evidence="3" id="KW-0963">Cytoplasm</keyword>
<evidence type="ECO:0000313" key="8">
    <source>
        <dbReference type="Proteomes" id="UP000324758"/>
    </source>
</evidence>
<name>A0A5D3KBS1_9BRAD</name>
<dbReference type="SMART" id="SM00528">
    <property type="entry name" value="HNS"/>
    <property type="match status" value="1"/>
</dbReference>
<accession>A0A5D3KBS1</accession>
<comment type="subcellular location">
    <subcellularLocation>
        <location evidence="1">Cytoplasm</location>
        <location evidence="1">Nucleoid</location>
    </subcellularLocation>
</comment>
<keyword evidence="4" id="KW-0238">DNA-binding</keyword>
<dbReference type="GO" id="GO:0003680">
    <property type="term" value="F:minor groove of adenine-thymine-rich DNA binding"/>
    <property type="evidence" value="ECO:0007669"/>
    <property type="project" value="TreeGrafter"/>
</dbReference>
<evidence type="ECO:0000313" key="7">
    <source>
        <dbReference type="EMBL" id="TYL92047.1"/>
    </source>
</evidence>
<reference evidence="7 8" key="1">
    <citation type="submission" date="2019-08" db="EMBL/GenBank/DDBJ databases">
        <title>Bradyrhizobium hipponensis sp. nov., a rhizobium isolated from a Lupinus angustifolius root nodule in Tunisia.</title>
        <authorList>
            <person name="Off K."/>
            <person name="Rejili M."/>
            <person name="Mars M."/>
            <person name="Brachmann A."/>
            <person name="Marin M."/>
        </authorList>
    </citation>
    <scope>NUCLEOTIDE SEQUENCE [LARGE SCALE GENOMIC DNA]</scope>
    <source>
        <strain evidence="7 8">CTAW71</strain>
    </source>
</reference>
<dbReference type="AlphaFoldDB" id="A0A5D3KBS1"/>
<gene>
    <name evidence="7" type="ORF">FXB40_26750</name>
</gene>